<keyword evidence="2" id="KW-1185">Reference proteome</keyword>
<accession>A0A931D6B8</accession>
<dbReference type="InterPro" id="IPR053738">
    <property type="entry name" value="Lambda_capsid_assembly"/>
</dbReference>
<dbReference type="AlphaFoldDB" id="A0A931D6B8"/>
<protein>
    <recommendedName>
        <fullName evidence="3">Major capsid protein E</fullName>
    </recommendedName>
</protein>
<evidence type="ECO:0000313" key="1">
    <source>
        <dbReference type="EMBL" id="MBG6083244.1"/>
    </source>
</evidence>
<organism evidence="1 2">
    <name type="scientific">Zhihengliuella flava</name>
    <dbReference type="NCBI Taxonomy" id="1285193"/>
    <lineage>
        <taxon>Bacteria</taxon>
        <taxon>Bacillati</taxon>
        <taxon>Actinomycetota</taxon>
        <taxon>Actinomycetes</taxon>
        <taxon>Micrococcales</taxon>
        <taxon>Micrococcaceae</taxon>
        <taxon>Zhihengliuella</taxon>
    </lineage>
</organism>
<gene>
    <name evidence="1" type="ORF">IW252_000011</name>
</gene>
<name>A0A931D6B8_9MICC</name>
<comment type="caution">
    <text evidence="1">The sequence shown here is derived from an EMBL/GenBank/DDBJ whole genome shotgun (WGS) entry which is preliminary data.</text>
</comment>
<dbReference type="Proteomes" id="UP000625033">
    <property type="component" value="Unassembled WGS sequence"/>
</dbReference>
<dbReference type="EMBL" id="JADOTZ010000001">
    <property type="protein sequence ID" value="MBG6083244.1"/>
    <property type="molecule type" value="Genomic_DNA"/>
</dbReference>
<reference evidence="1" key="1">
    <citation type="submission" date="2020-11" db="EMBL/GenBank/DDBJ databases">
        <title>Sequencing the genomes of 1000 actinobacteria strains.</title>
        <authorList>
            <person name="Klenk H.-P."/>
        </authorList>
    </citation>
    <scope>NUCLEOTIDE SEQUENCE</scope>
    <source>
        <strain evidence="1">DSM 26152</strain>
    </source>
</reference>
<evidence type="ECO:0008006" key="3">
    <source>
        <dbReference type="Google" id="ProtNLM"/>
    </source>
</evidence>
<evidence type="ECO:0000313" key="2">
    <source>
        <dbReference type="Proteomes" id="UP000625033"/>
    </source>
</evidence>
<dbReference type="RefSeq" id="WP_196834703.1">
    <property type="nucleotide sequence ID" value="NZ_JADOTZ010000001.1"/>
</dbReference>
<proteinExistence type="predicted"/>
<sequence length="342" mass="36505">MALWTDLISPAELTGFARAAAADIDADANSLAAWLPNVPHDDISVRITKGEGSLQVSEAKYRAYDAELEFDGGETAESFLVELPALGQIRPVSEYKQLRIRNASDDAVRRAVEREVRKAVKATIDRANRLRGQTLYTGKATINQPNFKSDDDFGRAANHSQTAANLWDGAGANPLSDMTAWNDIYGETNGQSAGVILVSSRVLRVIANHDTFAVTGANGATRPAPIDEINAILAAHNLPRLVVNDARTSQGRIIPDTGLLFLPDPFLSTEAEEPTDLGATLWGLTLAATDADYEIEEAELPGIVASVHKGDLPPHIATAVADAISLPVLVNPNLTLQGTVLS</sequence>
<dbReference type="Gene3D" id="3.90.1690.10">
    <property type="entry name" value="phage-related protein like domain"/>
    <property type="match status" value="1"/>
</dbReference>